<dbReference type="SMART" id="SM00354">
    <property type="entry name" value="HTH_LACI"/>
    <property type="match status" value="1"/>
</dbReference>
<dbReference type="Pfam" id="PF00356">
    <property type="entry name" value="LacI"/>
    <property type="match status" value="1"/>
</dbReference>
<reference evidence="6 7" key="1">
    <citation type="journal article" date="2013" name="Genome Announc.">
        <title>Draft Genome Sequence of Arthrobacter crystallopoietes Strain BAB-32, Revealing Genes for Bioremediation.</title>
        <authorList>
            <person name="Joshi M.N."/>
            <person name="Pandit A.S."/>
            <person name="Sharma A."/>
            <person name="Pandya R.V."/>
            <person name="Desai S.M."/>
            <person name="Saxena A.K."/>
            <person name="Bagatharia S.B."/>
        </authorList>
    </citation>
    <scope>NUCLEOTIDE SEQUENCE [LARGE SCALE GENOMIC DNA]</scope>
    <source>
        <strain evidence="6 7">BAB-32</strain>
    </source>
</reference>
<dbReference type="GO" id="GO:0003700">
    <property type="term" value="F:DNA-binding transcription factor activity"/>
    <property type="evidence" value="ECO:0007669"/>
    <property type="project" value="TreeGrafter"/>
</dbReference>
<dbReference type="InterPro" id="IPR028082">
    <property type="entry name" value="Peripla_BP_I"/>
</dbReference>
<feature type="domain" description="HTH lacI-type" evidence="5">
    <location>
        <begin position="7"/>
        <end position="56"/>
    </location>
</feature>
<keyword evidence="3" id="KW-0804">Transcription</keyword>
<keyword evidence="1" id="KW-0805">Transcription regulation</keyword>
<dbReference type="PANTHER" id="PTHR30146:SF153">
    <property type="entry name" value="LACTOSE OPERON REPRESSOR"/>
    <property type="match status" value="1"/>
</dbReference>
<name>N1V131_9MICC</name>
<evidence type="ECO:0000256" key="1">
    <source>
        <dbReference type="ARBA" id="ARBA00023015"/>
    </source>
</evidence>
<evidence type="ECO:0000256" key="4">
    <source>
        <dbReference type="SAM" id="MobiDB-lite"/>
    </source>
</evidence>
<gene>
    <name evidence="6" type="ORF">D477_013370</name>
</gene>
<dbReference type="PANTHER" id="PTHR30146">
    <property type="entry name" value="LACI-RELATED TRANSCRIPTIONAL REPRESSOR"/>
    <property type="match status" value="1"/>
</dbReference>
<proteinExistence type="predicted"/>
<dbReference type="CDD" id="cd06267">
    <property type="entry name" value="PBP1_LacI_sugar_binding-like"/>
    <property type="match status" value="1"/>
</dbReference>
<dbReference type="EMBL" id="ANPE02000158">
    <property type="protein sequence ID" value="EMY33719.1"/>
    <property type="molecule type" value="Genomic_DNA"/>
</dbReference>
<evidence type="ECO:0000313" key="6">
    <source>
        <dbReference type="EMBL" id="EMY33719.1"/>
    </source>
</evidence>
<dbReference type="Proteomes" id="UP000010729">
    <property type="component" value="Unassembled WGS sequence"/>
</dbReference>
<evidence type="ECO:0000256" key="3">
    <source>
        <dbReference type="ARBA" id="ARBA00023163"/>
    </source>
</evidence>
<evidence type="ECO:0000259" key="5">
    <source>
        <dbReference type="PROSITE" id="PS50932"/>
    </source>
</evidence>
<organism evidence="6 7">
    <name type="scientific">Arthrobacter crystallopoietes BAB-32</name>
    <dbReference type="NCBI Taxonomy" id="1246476"/>
    <lineage>
        <taxon>Bacteria</taxon>
        <taxon>Bacillati</taxon>
        <taxon>Actinomycetota</taxon>
        <taxon>Actinomycetes</taxon>
        <taxon>Micrococcales</taxon>
        <taxon>Micrococcaceae</taxon>
        <taxon>Crystallibacter</taxon>
    </lineage>
</organism>
<accession>N1V131</accession>
<dbReference type="Gene3D" id="3.40.50.2300">
    <property type="match status" value="2"/>
</dbReference>
<dbReference type="AlphaFoldDB" id="N1V131"/>
<dbReference type="InterPro" id="IPR010982">
    <property type="entry name" value="Lambda_DNA-bd_dom_sf"/>
</dbReference>
<sequence>MTGIDGVARALGVSTATVSRALRGLPGVSAATRERVRAAAEELGYVPSSSAAHLASGRTMALGVLLPRIDEWYFAAALEGVDRALRAAGYDLVVFSLGGSGRNRERVFHRSMLRKRIDALLLMCLELTPQELAALQQLDYPNLTVGGYVEGLRNVGIDDDAAASEAVEHLVGLGHRKIAYLAGGDGHGVHFSVPSRREAAFRRTMRRHRLPVRPEWMIFGDFRFGAAKEAAARLLEAPGDRPTAVFASSDEMAFGVLAAAQEHGVPVPQELSVIGIDDHDFAAPLGLTTIRQDPREQGSFAAELLLAELQGAPPQPDPPWRPHELVIRRSTAPPQEKF</sequence>
<dbReference type="RefSeq" id="WP_005269872.1">
    <property type="nucleotide sequence ID" value="NZ_ANPE02000158.1"/>
</dbReference>
<dbReference type="InterPro" id="IPR000843">
    <property type="entry name" value="HTH_LacI"/>
</dbReference>
<dbReference type="OrthoDB" id="3510266at2"/>
<feature type="region of interest" description="Disordered" evidence="4">
    <location>
        <begin position="308"/>
        <end position="338"/>
    </location>
</feature>
<dbReference type="Gene3D" id="1.10.260.40">
    <property type="entry name" value="lambda repressor-like DNA-binding domains"/>
    <property type="match status" value="1"/>
</dbReference>
<keyword evidence="2" id="KW-0238">DNA-binding</keyword>
<dbReference type="PROSITE" id="PS50932">
    <property type="entry name" value="HTH_LACI_2"/>
    <property type="match status" value="1"/>
</dbReference>
<evidence type="ECO:0000313" key="7">
    <source>
        <dbReference type="Proteomes" id="UP000010729"/>
    </source>
</evidence>
<dbReference type="GO" id="GO:0000976">
    <property type="term" value="F:transcription cis-regulatory region binding"/>
    <property type="evidence" value="ECO:0007669"/>
    <property type="project" value="TreeGrafter"/>
</dbReference>
<dbReference type="CDD" id="cd01392">
    <property type="entry name" value="HTH_LacI"/>
    <property type="match status" value="1"/>
</dbReference>
<protein>
    <submittedName>
        <fullName evidence="6">LacI family transcriptional regulator</fullName>
    </submittedName>
</protein>
<dbReference type="Pfam" id="PF13377">
    <property type="entry name" value="Peripla_BP_3"/>
    <property type="match status" value="1"/>
</dbReference>
<evidence type="ECO:0000256" key="2">
    <source>
        <dbReference type="ARBA" id="ARBA00023125"/>
    </source>
</evidence>
<comment type="caution">
    <text evidence="6">The sequence shown here is derived from an EMBL/GenBank/DDBJ whole genome shotgun (WGS) entry which is preliminary data.</text>
</comment>
<dbReference type="InterPro" id="IPR046335">
    <property type="entry name" value="LacI/GalR-like_sensor"/>
</dbReference>
<dbReference type="SUPFAM" id="SSF53822">
    <property type="entry name" value="Periplasmic binding protein-like I"/>
    <property type="match status" value="1"/>
</dbReference>
<keyword evidence="7" id="KW-1185">Reference proteome</keyword>
<dbReference type="SUPFAM" id="SSF47413">
    <property type="entry name" value="lambda repressor-like DNA-binding domains"/>
    <property type="match status" value="1"/>
</dbReference>